<dbReference type="GO" id="GO:0006298">
    <property type="term" value="P:mismatch repair"/>
    <property type="evidence" value="ECO:0007669"/>
    <property type="project" value="InterPro"/>
</dbReference>
<evidence type="ECO:0000313" key="7">
    <source>
        <dbReference type="Proteomes" id="UP001209878"/>
    </source>
</evidence>
<dbReference type="InterPro" id="IPR020568">
    <property type="entry name" value="Ribosomal_Su5_D2-typ_SF"/>
</dbReference>
<feature type="compositionally biased region" description="Basic and acidic residues" evidence="4">
    <location>
        <begin position="399"/>
        <end position="410"/>
    </location>
</feature>
<dbReference type="Gene3D" id="3.30.565.10">
    <property type="entry name" value="Histidine kinase-like ATPase, C-terminal domain"/>
    <property type="match status" value="1"/>
</dbReference>
<feature type="domain" description="HMG box" evidence="5">
    <location>
        <begin position="637"/>
        <end position="705"/>
    </location>
</feature>
<dbReference type="InterPro" id="IPR014721">
    <property type="entry name" value="Ribsml_uS5_D2-typ_fold_subgr"/>
</dbReference>
<evidence type="ECO:0000256" key="3">
    <source>
        <dbReference type="PROSITE-ProRule" id="PRU00267"/>
    </source>
</evidence>
<reference evidence="6" key="1">
    <citation type="journal article" date="2023" name="Mol. Biol. Evol.">
        <title>Third-Generation Sequencing Reveals the Adaptive Role of the Epigenome in Three Deep-Sea Polychaetes.</title>
        <authorList>
            <person name="Perez M."/>
            <person name="Aroh O."/>
            <person name="Sun Y."/>
            <person name="Lan Y."/>
            <person name="Juniper S.K."/>
            <person name="Young C.R."/>
            <person name="Angers B."/>
            <person name="Qian P.Y."/>
        </authorList>
    </citation>
    <scope>NUCLEOTIDE SEQUENCE</scope>
    <source>
        <strain evidence="6">R07B-5</strain>
    </source>
</reference>
<dbReference type="SMART" id="SM01340">
    <property type="entry name" value="DNA_mis_repair"/>
    <property type="match status" value="1"/>
</dbReference>
<dbReference type="CDD" id="cd16926">
    <property type="entry name" value="HATPase_MutL-MLH-PMS-like"/>
    <property type="match status" value="1"/>
</dbReference>
<accession>A0AAD9NMZ8</accession>
<dbReference type="GO" id="GO:0016887">
    <property type="term" value="F:ATP hydrolysis activity"/>
    <property type="evidence" value="ECO:0007669"/>
    <property type="project" value="InterPro"/>
</dbReference>
<dbReference type="FunFam" id="3.30.565.10:FF:000017">
    <property type="entry name" value="PMS1 homolog 1, mismatch repair system component"/>
    <property type="match status" value="1"/>
</dbReference>
<dbReference type="PROSITE" id="PS00058">
    <property type="entry name" value="DNA_MISMATCH_REPAIR_1"/>
    <property type="match status" value="1"/>
</dbReference>
<dbReference type="SMART" id="SM00398">
    <property type="entry name" value="HMG"/>
    <property type="match status" value="1"/>
</dbReference>
<dbReference type="EMBL" id="JAODUO010000904">
    <property type="protein sequence ID" value="KAK2173094.1"/>
    <property type="molecule type" value="Genomic_DNA"/>
</dbReference>
<dbReference type="InterPro" id="IPR038973">
    <property type="entry name" value="MutL/Mlh/Pms-like"/>
</dbReference>
<dbReference type="CDD" id="cd00084">
    <property type="entry name" value="HMG-box_SF"/>
    <property type="match status" value="1"/>
</dbReference>
<dbReference type="GO" id="GO:0140664">
    <property type="term" value="F:ATP-dependent DNA damage sensor activity"/>
    <property type="evidence" value="ECO:0007669"/>
    <property type="project" value="InterPro"/>
</dbReference>
<feature type="region of interest" description="Disordered" evidence="4">
    <location>
        <begin position="547"/>
        <end position="589"/>
    </location>
</feature>
<dbReference type="InterPro" id="IPR014762">
    <property type="entry name" value="DNA_mismatch_repair_CS"/>
</dbReference>
<dbReference type="Pfam" id="PF13589">
    <property type="entry name" value="HATPase_c_3"/>
    <property type="match status" value="1"/>
</dbReference>
<feature type="compositionally biased region" description="Basic and acidic residues" evidence="4">
    <location>
        <begin position="563"/>
        <end position="589"/>
    </location>
</feature>
<dbReference type="InterPro" id="IPR002099">
    <property type="entry name" value="MutL/Mlh/PMS"/>
</dbReference>
<dbReference type="SUPFAM" id="SSF55874">
    <property type="entry name" value="ATPase domain of HSP90 chaperone/DNA topoisomerase II/histidine kinase"/>
    <property type="match status" value="1"/>
</dbReference>
<dbReference type="PROSITE" id="PS50118">
    <property type="entry name" value="HMG_BOX_2"/>
    <property type="match status" value="1"/>
</dbReference>
<dbReference type="InterPro" id="IPR036890">
    <property type="entry name" value="HATPase_C_sf"/>
</dbReference>
<dbReference type="Pfam" id="PF00505">
    <property type="entry name" value="HMG_box"/>
    <property type="match status" value="1"/>
</dbReference>
<comment type="caution">
    <text evidence="6">The sequence shown here is derived from an EMBL/GenBank/DDBJ whole genome shotgun (WGS) entry which is preliminary data.</text>
</comment>
<keyword evidence="2" id="KW-0227">DNA damage</keyword>
<dbReference type="Gene3D" id="3.30.230.10">
    <property type="match status" value="1"/>
</dbReference>
<keyword evidence="3" id="KW-0238">DNA-binding</keyword>
<sequence>MAGSGPKLRALPSSTVRLITSSQVITSTHSVVKELIENALDAAATCVDIKLENYGFGKIEVRDNGCGIERSDTPYMARPHYTSKLTCLDDLGDLETYGFRGEALGSLCGVADVCVTTRTADDDISTVYEVDSHGVIVNTRPSHLGQGTTVVAANLFKNLPVRRQFYNTARKQKEELKRVEDLVVTYGIIYPRVRFELRHNKSVIWQKGAVTDHREALLGVWGAGVLGHMTHVNRQLQGFDIECFLLKPSAPSAGHLARTANDRCFLFVNKRPVIMREVEKLLRRYYSNATGCDSSRMPMSFISVTVTPSSVDVNVDPNKTKVMLHEKNSFLQFMGNLFAEVYGARKTGGDSNHKTQPLPQDTDLCPSTDDSSRTTQITSECRDKSSHSDTQRPASGDIHTSRSGESEKHSHGVTVIESPLQTDEFNNNSITHVLSGVTSTLGHGDDVHLLRLQPELLDQEAKSASCVNSLYREVGDSWDISVSDAHHPSADDSVNSTLSVDFNILDDDLDIAVMEHLAAETRQTTELSTGGVEISKESCEDCDVSERNGGGHLKDASSTGDGCRSEGPLRDDGGVNDGEKWSRGEAVVERDGSTVQPVTLLMPSCVENGTEADERRSVPATDVRQMTLHDLVEGHTIKKPCTSYIFFCKEMRSKVAAENSGANFQEIAKLVAEKWNSLSAEERKQYEAMAAADTERYKDQMMSQTQRTLSTPSPAQTSRKRRKLGQACGQRVLPAMFSKLSPISRQVKQEIAKFSMEALKQTYSKPFQSRDVGGQECWDVLQSLDKSAVGINDSYIDYTDARLVNNGLKLRESYIDGNISNPRIDIVAMTTCMNYFGTSDLCEILQLITQNPCVTVSESRPSKVRHYIQGEAVRMSRQLPAGLSREEVEDLLEETEQQLPPGTTTCFHHRPFLSCLLDFDHMVQSQDLEELDLPWT</sequence>
<evidence type="ECO:0000256" key="1">
    <source>
        <dbReference type="ARBA" id="ARBA00006082"/>
    </source>
</evidence>
<dbReference type="SUPFAM" id="SSF47095">
    <property type="entry name" value="HMG-box"/>
    <property type="match status" value="1"/>
</dbReference>
<proteinExistence type="inferred from homology"/>
<dbReference type="FunFam" id="1.10.30.10:FF:000026">
    <property type="entry name" value="PMS1 homolog 1, mismatch repair system component"/>
    <property type="match status" value="1"/>
</dbReference>
<gene>
    <name evidence="6" type="ORF">NP493_906g00013</name>
</gene>
<dbReference type="NCBIfam" id="TIGR00585">
    <property type="entry name" value="mutl"/>
    <property type="match status" value="1"/>
</dbReference>
<dbReference type="PANTHER" id="PTHR10073">
    <property type="entry name" value="DNA MISMATCH REPAIR PROTEIN MLH, PMS, MUTL"/>
    <property type="match status" value="1"/>
</dbReference>
<dbReference type="Gene3D" id="1.10.30.10">
    <property type="entry name" value="High mobility group box domain"/>
    <property type="match status" value="1"/>
</dbReference>
<feature type="region of interest" description="Disordered" evidence="4">
    <location>
        <begin position="347"/>
        <end position="413"/>
    </location>
</feature>
<name>A0AAD9NMZ8_RIDPI</name>
<dbReference type="Pfam" id="PF01119">
    <property type="entry name" value="DNA_mis_repair"/>
    <property type="match status" value="1"/>
</dbReference>
<keyword evidence="7" id="KW-1185">Reference proteome</keyword>
<dbReference type="SUPFAM" id="SSF54211">
    <property type="entry name" value="Ribosomal protein S5 domain 2-like"/>
    <property type="match status" value="1"/>
</dbReference>
<dbReference type="GO" id="GO:0030983">
    <property type="term" value="F:mismatched DNA binding"/>
    <property type="evidence" value="ECO:0007669"/>
    <property type="project" value="InterPro"/>
</dbReference>
<evidence type="ECO:0000256" key="4">
    <source>
        <dbReference type="SAM" id="MobiDB-lite"/>
    </source>
</evidence>
<dbReference type="GO" id="GO:0005524">
    <property type="term" value="F:ATP binding"/>
    <property type="evidence" value="ECO:0007669"/>
    <property type="project" value="InterPro"/>
</dbReference>
<dbReference type="GO" id="GO:0032389">
    <property type="term" value="C:MutLalpha complex"/>
    <property type="evidence" value="ECO:0007669"/>
    <property type="project" value="TreeGrafter"/>
</dbReference>
<evidence type="ECO:0000313" key="6">
    <source>
        <dbReference type="EMBL" id="KAK2173094.1"/>
    </source>
</evidence>
<feature type="compositionally biased region" description="Basic and acidic residues" evidence="4">
    <location>
        <begin position="380"/>
        <end position="390"/>
    </location>
</feature>
<dbReference type="InterPro" id="IPR009071">
    <property type="entry name" value="HMG_box_dom"/>
</dbReference>
<keyword evidence="3" id="KW-0539">Nucleus</keyword>
<evidence type="ECO:0000259" key="5">
    <source>
        <dbReference type="PROSITE" id="PS50118"/>
    </source>
</evidence>
<comment type="similarity">
    <text evidence="1">Belongs to the DNA mismatch repair MutL/HexB family.</text>
</comment>
<dbReference type="PANTHER" id="PTHR10073:SF54">
    <property type="entry name" value="PMS1 PROTEIN HOMOLOG 1"/>
    <property type="match status" value="1"/>
</dbReference>
<dbReference type="InterPro" id="IPR013507">
    <property type="entry name" value="DNA_mismatch_S5_2-like"/>
</dbReference>
<dbReference type="Proteomes" id="UP001209878">
    <property type="component" value="Unassembled WGS sequence"/>
</dbReference>
<evidence type="ECO:0000256" key="2">
    <source>
        <dbReference type="ARBA" id="ARBA00022763"/>
    </source>
</evidence>
<feature type="DNA-binding region" description="HMG box" evidence="3">
    <location>
        <begin position="637"/>
        <end position="705"/>
    </location>
</feature>
<dbReference type="InterPro" id="IPR036910">
    <property type="entry name" value="HMG_box_dom_sf"/>
</dbReference>
<organism evidence="6 7">
    <name type="scientific">Ridgeia piscesae</name>
    <name type="common">Tubeworm</name>
    <dbReference type="NCBI Taxonomy" id="27915"/>
    <lineage>
        <taxon>Eukaryota</taxon>
        <taxon>Metazoa</taxon>
        <taxon>Spiralia</taxon>
        <taxon>Lophotrochozoa</taxon>
        <taxon>Annelida</taxon>
        <taxon>Polychaeta</taxon>
        <taxon>Sedentaria</taxon>
        <taxon>Canalipalpata</taxon>
        <taxon>Sabellida</taxon>
        <taxon>Siboglinidae</taxon>
        <taxon>Ridgeia</taxon>
    </lineage>
</organism>
<protein>
    <recommendedName>
        <fullName evidence="5">HMG box domain-containing protein</fullName>
    </recommendedName>
</protein>
<dbReference type="AlphaFoldDB" id="A0AAD9NMZ8"/>